<organism evidence="10">
    <name type="scientific">Oryza nivara</name>
    <name type="common">Indian wild rice</name>
    <name type="synonym">Oryza sativa f. spontanea</name>
    <dbReference type="NCBI Taxonomy" id="4536"/>
    <lineage>
        <taxon>Eukaryota</taxon>
        <taxon>Viridiplantae</taxon>
        <taxon>Streptophyta</taxon>
        <taxon>Embryophyta</taxon>
        <taxon>Tracheophyta</taxon>
        <taxon>Spermatophyta</taxon>
        <taxon>Magnoliopsida</taxon>
        <taxon>Liliopsida</taxon>
        <taxon>Poales</taxon>
        <taxon>Poaceae</taxon>
        <taxon>BOP clade</taxon>
        <taxon>Oryzoideae</taxon>
        <taxon>Oryzeae</taxon>
        <taxon>Oryzinae</taxon>
        <taxon>Oryza</taxon>
    </lineage>
</organism>
<dbReference type="PRINTS" id="PR00364">
    <property type="entry name" value="DISEASERSIST"/>
</dbReference>
<dbReference type="Gene3D" id="3.30.70.100">
    <property type="match status" value="1"/>
</dbReference>
<accession>A0A0E0GYP1</accession>
<comment type="similarity">
    <text evidence="1">Belongs to the disease resistance NB-LRR family.</text>
</comment>
<evidence type="ECO:0000256" key="5">
    <source>
        <dbReference type="ARBA" id="ARBA00022821"/>
    </source>
</evidence>
<dbReference type="Gramene" id="ONIVA04G04960.2">
    <property type="protein sequence ID" value="ONIVA04G04960.2"/>
    <property type="gene ID" value="ONIVA04G04960"/>
</dbReference>
<evidence type="ECO:0000259" key="7">
    <source>
        <dbReference type="Pfam" id="PF00931"/>
    </source>
</evidence>
<feature type="domain" description="Disease resistance protein winged helix" evidence="9">
    <location>
        <begin position="320"/>
        <end position="375"/>
    </location>
</feature>
<dbReference type="SUPFAM" id="SSF52047">
    <property type="entry name" value="RNI-like"/>
    <property type="match status" value="1"/>
</dbReference>
<keyword evidence="6" id="KW-0067">ATP-binding</keyword>
<dbReference type="Proteomes" id="UP000006591">
    <property type="component" value="Chromosome 4"/>
</dbReference>
<dbReference type="InterPro" id="IPR001611">
    <property type="entry name" value="Leu-rich_rpt"/>
</dbReference>
<feature type="domain" description="NB-ARC" evidence="7">
    <location>
        <begin position="145"/>
        <end position="235"/>
    </location>
</feature>
<dbReference type="GO" id="GO:0005524">
    <property type="term" value="F:ATP binding"/>
    <property type="evidence" value="ECO:0007669"/>
    <property type="project" value="UniProtKB-KW"/>
</dbReference>
<evidence type="ECO:0000256" key="6">
    <source>
        <dbReference type="ARBA" id="ARBA00022840"/>
    </source>
</evidence>
<dbReference type="Pfam" id="PF00931">
    <property type="entry name" value="NB-ARC"/>
    <property type="match status" value="1"/>
</dbReference>
<keyword evidence="4" id="KW-0547">Nucleotide-binding</keyword>
<dbReference type="InterPro" id="IPR032675">
    <property type="entry name" value="LRR_dom_sf"/>
</dbReference>
<dbReference type="InterPro" id="IPR042197">
    <property type="entry name" value="Apaf_helical"/>
</dbReference>
<protein>
    <recommendedName>
        <fullName evidence="12">NB-ARC domain-containing protein</fullName>
    </recommendedName>
</protein>
<evidence type="ECO:0008006" key="12">
    <source>
        <dbReference type="Google" id="ProtNLM"/>
    </source>
</evidence>
<dbReference type="PANTHER" id="PTHR36766">
    <property type="entry name" value="PLANT BROAD-SPECTRUM MILDEW RESISTANCE PROTEIN RPW8"/>
    <property type="match status" value="1"/>
</dbReference>
<proteinExistence type="inferred from homology"/>
<dbReference type="InterPro" id="IPR027417">
    <property type="entry name" value="P-loop_NTPase"/>
</dbReference>
<keyword evidence="2" id="KW-0433">Leucine-rich repeat</keyword>
<keyword evidence="11" id="KW-1185">Reference proteome</keyword>
<keyword evidence="5" id="KW-0611">Plant defense</keyword>
<evidence type="ECO:0000313" key="10">
    <source>
        <dbReference type="EnsemblPlants" id="ONIVA04G04960.2"/>
    </source>
</evidence>
<reference evidence="10" key="2">
    <citation type="submission" date="2018-04" db="EMBL/GenBank/DDBJ databases">
        <title>OnivRS2 (Oryza nivara Reference Sequence Version 2).</title>
        <authorList>
            <person name="Zhang J."/>
            <person name="Kudrna D."/>
            <person name="Lee S."/>
            <person name="Talag J."/>
            <person name="Rajasekar S."/>
            <person name="Welchert J."/>
            <person name="Hsing Y.-I."/>
            <person name="Wing R.A."/>
        </authorList>
    </citation>
    <scope>NUCLEOTIDE SEQUENCE [LARGE SCALE GENOMIC DNA]</scope>
    <source>
        <strain evidence="10">SL10</strain>
    </source>
</reference>
<dbReference type="Gene3D" id="1.20.5.4130">
    <property type="match status" value="1"/>
</dbReference>
<sequence length="782" mass="88040">MATAGAAVGRLLRRLAADAGRLKLPSSIDEDMAQVRRTLARLQDVLLSVEGKYFKMSMEAQEWMRKINQISYDIQDLLDEFEDCSEAGSQRGSSWIAKHSPSNLKHCNEPVIFDGYKILGRDNDRANVNKKEETISEFVLNDQIHNNLQFMKNRLREVLSDKSSLIVLDGLISTDKNQLIELKEMLRGTEKCTKIIVTTSSEVSADLIGTVPSYKLRPLSDDDCWGIFCQRAFDSGAGNMDRAEIGRQIVKRCEGIPMAAYSLGSMMRNKDDNAWLWARDKEIWELPKVFANGFELLAPFSEIYHSMPSALKSCFSYLSIFPIGFVIDREKLIQQWIALDMVGSKHGALPAYVHGEMFIQELLSLFFLEIQKIPSSYQSSYITPESHLEELPSFIGSYQKLTYLNLQRCEKLGNLPRTLGDLKRLEYLNLSYCPGVSEDADYLCSLHALRFLDLSGCSELQQLPHLFGNLTNLEDLNLSGCFRLERLPLPDSITGLVNLQYLKLSHVISELPESLSKLERLHTLDLTGYHLPLSSGLPPTLADIIRKMPNLNIMLRDRYGVEMSCSSVSTGGNGRGLPLNLKNKKIVVLQFQIYVHHNIRCSTDNAKLVTEETSDERVTLRKIRSLHDLGDLHDVHHLESHEKIEEMQEQARQLVASSRLDEIHSEQENCKKTTKKAMKNAASVTGVQSVTLCGGNRNLLTVIGEGVDTNKLLKKLRNNVGAADIVETMPAEAEEFEAAAAVSGSKNFMKMMPRWPKSWSFVKQESCLVDQLNFPSHSLGLC</sequence>
<dbReference type="InterPro" id="IPR058922">
    <property type="entry name" value="WHD_DRP"/>
</dbReference>
<dbReference type="InterPro" id="IPR041118">
    <property type="entry name" value="Rx_N"/>
</dbReference>
<dbReference type="GO" id="GO:0006952">
    <property type="term" value="P:defense response"/>
    <property type="evidence" value="ECO:0007669"/>
    <property type="project" value="UniProtKB-KW"/>
</dbReference>
<evidence type="ECO:0000256" key="3">
    <source>
        <dbReference type="ARBA" id="ARBA00022737"/>
    </source>
</evidence>
<dbReference type="GO" id="GO:0043531">
    <property type="term" value="F:ADP binding"/>
    <property type="evidence" value="ECO:0007669"/>
    <property type="project" value="InterPro"/>
</dbReference>
<dbReference type="Pfam" id="PF23559">
    <property type="entry name" value="WHD_DRP"/>
    <property type="match status" value="1"/>
</dbReference>
<dbReference type="Gene3D" id="3.80.10.10">
    <property type="entry name" value="Ribonuclease Inhibitor"/>
    <property type="match status" value="2"/>
</dbReference>
<evidence type="ECO:0000256" key="4">
    <source>
        <dbReference type="ARBA" id="ARBA00022741"/>
    </source>
</evidence>
<evidence type="ECO:0000256" key="1">
    <source>
        <dbReference type="ARBA" id="ARBA00008894"/>
    </source>
</evidence>
<dbReference type="SUPFAM" id="SSF52540">
    <property type="entry name" value="P-loop containing nucleoside triphosphate hydrolases"/>
    <property type="match status" value="1"/>
</dbReference>
<evidence type="ECO:0000256" key="2">
    <source>
        <dbReference type="ARBA" id="ARBA00022614"/>
    </source>
</evidence>
<dbReference type="Pfam" id="PF18052">
    <property type="entry name" value="Rx_N"/>
    <property type="match status" value="1"/>
</dbReference>
<evidence type="ECO:0000259" key="8">
    <source>
        <dbReference type="Pfam" id="PF18052"/>
    </source>
</evidence>
<dbReference type="PANTHER" id="PTHR36766:SF62">
    <property type="entry name" value="AAA+ ATPASE DOMAIN-CONTAINING PROTEIN"/>
    <property type="match status" value="1"/>
</dbReference>
<dbReference type="Gene3D" id="1.10.8.430">
    <property type="entry name" value="Helical domain of apoptotic protease-activating factors"/>
    <property type="match status" value="1"/>
</dbReference>
<dbReference type="Pfam" id="PF00560">
    <property type="entry name" value="LRR_1"/>
    <property type="match status" value="1"/>
</dbReference>
<dbReference type="EnsemblPlants" id="ONIVA04G04960.2">
    <property type="protein sequence ID" value="ONIVA04G04960.2"/>
    <property type="gene ID" value="ONIVA04G04960"/>
</dbReference>
<feature type="domain" description="Disease resistance N-terminal" evidence="8">
    <location>
        <begin position="7"/>
        <end position="94"/>
    </location>
</feature>
<dbReference type="GO" id="GO:0051707">
    <property type="term" value="P:response to other organism"/>
    <property type="evidence" value="ECO:0007669"/>
    <property type="project" value="UniProtKB-ARBA"/>
</dbReference>
<dbReference type="AlphaFoldDB" id="A0A0E0GYP1"/>
<dbReference type="InterPro" id="IPR002182">
    <property type="entry name" value="NB-ARC"/>
</dbReference>
<keyword evidence="3" id="KW-0677">Repeat</keyword>
<evidence type="ECO:0000313" key="11">
    <source>
        <dbReference type="Proteomes" id="UP000006591"/>
    </source>
</evidence>
<reference evidence="10" key="1">
    <citation type="submission" date="2015-04" db="UniProtKB">
        <authorList>
            <consortium name="EnsemblPlants"/>
        </authorList>
    </citation>
    <scope>IDENTIFICATION</scope>
    <source>
        <strain evidence="10">SL10</strain>
    </source>
</reference>
<evidence type="ECO:0000259" key="9">
    <source>
        <dbReference type="Pfam" id="PF23559"/>
    </source>
</evidence>
<name>A0A0E0GYP1_ORYNI</name>